<dbReference type="InterPro" id="IPR025996">
    <property type="entry name" value="MT1864/Rv1816-like_C"/>
</dbReference>
<keyword evidence="1" id="KW-0805">Transcription regulation</keyword>
<dbReference type="InterPro" id="IPR050109">
    <property type="entry name" value="HTH-type_TetR-like_transc_reg"/>
</dbReference>
<dbReference type="InterPro" id="IPR009057">
    <property type="entry name" value="Homeodomain-like_sf"/>
</dbReference>
<dbReference type="PANTHER" id="PTHR30055">
    <property type="entry name" value="HTH-TYPE TRANSCRIPTIONAL REGULATOR RUTR"/>
    <property type="match status" value="1"/>
</dbReference>
<organism evidence="7 8">
    <name type="scientific">Myxococcus llanfairpwllgwyngyllgogerychwyrndrobwllllantysiliogogogochensis</name>
    <dbReference type="NCBI Taxonomy" id="2590453"/>
    <lineage>
        <taxon>Bacteria</taxon>
        <taxon>Pseudomonadati</taxon>
        <taxon>Myxococcota</taxon>
        <taxon>Myxococcia</taxon>
        <taxon>Myxococcales</taxon>
        <taxon>Cystobacterineae</taxon>
        <taxon>Myxococcaceae</taxon>
        <taxon>Myxococcus</taxon>
    </lineage>
</organism>
<evidence type="ECO:0000256" key="1">
    <source>
        <dbReference type="ARBA" id="ARBA00023015"/>
    </source>
</evidence>
<dbReference type="OrthoDB" id="7056813at2"/>
<dbReference type="EMBL" id="VIFM01000040">
    <property type="protein sequence ID" value="TQF15578.1"/>
    <property type="molecule type" value="Genomic_DNA"/>
</dbReference>
<dbReference type="AlphaFoldDB" id="A0A540X2T7"/>
<feature type="domain" description="HTH tetR-type" evidence="6">
    <location>
        <begin position="26"/>
        <end position="86"/>
    </location>
</feature>
<dbReference type="Pfam" id="PF13305">
    <property type="entry name" value="TetR_C_33"/>
    <property type="match status" value="1"/>
</dbReference>
<dbReference type="RefSeq" id="WP_141642732.1">
    <property type="nucleotide sequence ID" value="NZ_VIFM01000040.1"/>
</dbReference>
<gene>
    <name evidence="7" type="ORF">FJV41_12760</name>
</gene>
<protein>
    <submittedName>
        <fullName evidence="7">TetR/AcrR family transcriptional regulator</fullName>
    </submittedName>
</protein>
<evidence type="ECO:0000256" key="2">
    <source>
        <dbReference type="ARBA" id="ARBA00023125"/>
    </source>
</evidence>
<proteinExistence type="predicted"/>
<feature type="compositionally biased region" description="Low complexity" evidence="5">
    <location>
        <begin position="1"/>
        <end position="12"/>
    </location>
</feature>
<dbReference type="SUPFAM" id="SSF46689">
    <property type="entry name" value="Homeodomain-like"/>
    <property type="match status" value="1"/>
</dbReference>
<evidence type="ECO:0000313" key="7">
    <source>
        <dbReference type="EMBL" id="TQF15578.1"/>
    </source>
</evidence>
<accession>A0A540X2T7</accession>
<feature type="compositionally biased region" description="Basic residues" evidence="5">
    <location>
        <begin position="13"/>
        <end position="22"/>
    </location>
</feature>
<dbReference type="PANTHER" id="PTHR30055:SF201">
    <property type="entry name" value="TRANSCRIPTIONAL REGULATORY PROTEIN"/>
    <property type="match status" value="1"/>
</dbReference>
<keyword evidence="3" id="KW-0804">Transcription</keyword>
<dbReference type="PRINTS" id="PR00455">
    <property type="entry name" value="HTHTETR"/>
</dbReference>
<evidence type="ECO:0000256" key="4">
    <source>
        <dbReference type="PROSITE-ProRule" id="PRU00335"/>
    </source>
</evidence>
<dbReference type="GO" id="GO:0000976">
    <property type="term" value="F:transcription cis-regulatory region binding"/>
    <property type="evidence" value="ECO:0007669"/>
    <property type="project" value="TreeGrafter"/>
</dbReference>
<comment type="caution">
    <text evidence="7">The sequence shown here is derived from an EMBL/GenBank/DDBJ whole genome shotgun (WGS) entry which is preliminary data.</text>
</comment>
<dbReference type="InterPro" id="IPR036271">
    <property type="entry name" value="Tet_transcr_reg_TetR-rel_C_sf"/>
</dbReference>
<name>A0A540X2T7_9BACT</name>
<dbReference type="Proteomes" id="UP000315369">
    <property type="component" value="Unassembled WGS sequence"/>
</dbReference>
<dbReference type="PROSITE" id="PS50977">
    <property type="entry name" value="HTH_TETR_2"/>
    <property type="match status" value="1"/>
</dbReference>
<sequence length="223" mass="23592">MSTPKTRQPAAKTAKKAAKPRGYHHLDLRRALLDAAIQFLREGDVTGLTIQVLARAAGVSPGAPYHHFPDKQSLLAALATEGYDLLAERVARAVASEPTVAGKLTGIATAYLSFAKEHASHYRIMFLPEIEDRVRFASVHEASDRSLLTLFEVVAEGNPGLPPDAIVARAIAALSLCHGFASLRAARVLGNIPGIPKVELLEKVAIAEVVTLALGAGLGPGSR</sequence>
<evidence type="ECO:0000256" key="5">
    <source>
        <dbReference type="SAM" id="MobiDB-lite"/>
    </source>
</evidence>
<evidence type="ECO:0000259" key="6">
    <source>
        <dbReference type="PROSITE" id="PS50977"/>
    </source>
</evidence>
<keyword evidence="8" id="KW-1185">Reference proteome</keyword>
<evidence type="ECO:0000256" key="3">
    <source>
        <dbReference type="ARBA" id="ARBA00023163"/>
    </source>
</evidence>
<reference evidence="7 8" key="1">
    <citation type="submission" date="2019-06" db="EMBL/GenBank/DDBJ databases">
        <authorList>
            <person name="Livingstone P."/>
            <person name="Whitworth D."/>
        </authorList>
    </citation>
    <scope>NUCLEOTIDE SEQUENCE [LARGE SCALE GENOMIC DNA]</scope>
    <source>
        <strain evidence="7 8">AM401</strain>
    </source>
</reference>
<dbReference type="Gene3D" id="1.10.357.10">
    <property type="entry name" value="Tetracycline Repressor, domain 2"/>
    <property type="match status" value="1"/>
</dbReference>
<dbReference type="InterPro" id="IPR001647">
    <property type="entry name" value="HTH_TetR"/>
</dbReference>
<feature type="region of interest" description="Disordered" evidence="5">
    <location>
        <begin position="1"/>
        <end position="22"/>
    </location>
</feature>
<dbReference type="SUPFAM" id="SSF48498">
    <property type="entry name" value="Tetracyclin repressor-like, C-terminal domain"/>
    <property type="match status" value="1"/>
</dbReference>
<evidence type="ECO:0000313" key="8">
    <source>
        <dbReference type="Proteomes" id="UP000315369"/>
    </source>
</evidence>
<feature type="DNA-binding region" description="H-T-H motif" evidence="4">
    <location>
        <begin position="49"/>
        <end position="68"/>
    </location>
</feature>
<dbReference type="GO" id="GO:0003700">
    <property type="term" value="F:DNA-binding transcription factor activity"/>
    <property type="evidence" value="ECO:0007669"/>
    <property type="project" value="TreeGrafter"/>
</dbReference>
<keyword evidence="2 4" id="KW-0238">DNA-binding</keyword>
<dbReference type="Pfam" id="PF00440">
    <property type="entry name" value="TetR_N"/>
    <property type="match status" value="1"/>
</dbReference>